<keyword evidence="5" id="KW-1185">Reference proteome</keyword>
<comment type="caution">
    <text evidence="4">The sequence shown here is derived from an EMBL/GenBank/DDBJ whole genome shotgun (WGS) entry which is preliminary data.</text>
</comment>
<dbReference type="InterPro" id="IPR001878">
    <property type="entry name" value="Znf_CCHC"/>
</dbReference>
<dbReference type="EMBL" id="JBFDAA010000021">
    <property type="protein sequence ID" value="KAL1114976.1"/>
    <property type="molecule type" value="Genomic_DNA"/>
</dbReference>
<evidence type="ECO:0000256" key="2">
    <source>
        <dbReference type="SAM" id="MobiDB-lite"/>
    </source>
</evidence>
<organism evidence="4 5">
    <name type="scientific">Ranatra chinensis</name>
    <dbReference type="NCBI Taxonomy" id="642074"/>
    <lineage>
        <taxon>Eukaryota</taxon>
        <taxon>Metazoa</taxon>
        <taxon>Ecdysozoa</taxon>
        <taxon>Arthropoda</taxon>
        <taxon>Hexapoda</taxon>
        <taxon>Insecta</taxon>
        <taxon>Pterygota</taxon>
        <taxon>Neoptera</taxon>
        <taxon>Paraneoptera</taxon>
        <taxon>Hemiptera</taxon>
        <taxon>Heteroptera</taxon>
        <taxon>Panheteroptera</taxon>
        <taxon>Nepomorpha</taxon>
        <taxon>Nepidae</taxon>
        <taxon>Ranatrinae</taxon>
        <taxon>Ranatra</taxon>
    </lineage>
</organism>
<dbReference type="InterPro" id="IPR036875">
    <property type="entry name" value="Znf_CCHC_sf"/>
</dbReference>
<dbReference type="AlphaFoldDB" id="A0ABD0XUJ5"/>
<evidence type="ECO:0000313" key="4">
    <source>
        <dbReference type="EMBL" id="KAL1114976.1"/>
    </source>
</evidence>
<name>A0ABD0XUJ5_9HEMI</name>
<dbReference type="SUPFAM" id="SSF57756">
    <property type="entry name" value="Retrovirus zinc finger-like domains"/>
    <property type="match status" value="1"/>
</dbReference>
<evidence type="ECO:0000256" key="1">
    <source>
        <dbReference type="PROSITE-ProRule" id="PRU00047"/>
    </source>
</evidence>
<keyword evidence="1" id="KW-0479">Metal-binding</keyword>
<keyword evidence="1" id="KW-0863">Zinc-finger</keyword>
<proteinExistence type="predicted"/>
<dbReference type="SMART" id="SM00343">
    <property type="entry name" value="ZnF_C2HC"/>
    <property type="match status" value="1"/>
</dbReference>
<reference evidence="4 5" key="1">
    <citation type="submission" date="2024-07" db="EMBL/GenBank/DDBJ databases">
        <title>Chromosome-level genome assembly of the water stick insect Ranatra chinensis (Heteroptera: Nepidae).</title>
        <authorList>
            <person name="Liu X."/>
        </authorList>
    </citation>
    <scope>NUCLEOTIDE SEQUENCE [LARGE SCALE GENOMIC DNA]</scope>
    <source>
        <strain evidence="4">Cailab_2021Rc</strain>
        <tissue evidence="4">Muscle</tissue>
    </source>
</reference>
<feature type="domain" description="CCHC-type" evidence="3">
    <location>
        <begin position="134"/>
        <end position="150"/>
    </location>
</feature>
<feature type="region of interest" description="Disordered" evidence="2">
    <location>
        <begin position="72"/>
        <end position="126"/>
    </location>
</feature>
<accession>A0ABD0XUJ5</accession>
<dbReference type="Proteomes" id="UP001558652">
    <property type="component" value="Unassembled WGS sequence"/>
</dbReference>
<evidence type="ECO:0000313" key="5">
    <source>
        <dbReference type="Proteomes" id="UP001558652"/>
    </source>
</evidence>
<protein>
    <recommendedName>
        <fullName evidence="3">CCHC-type domain-containing protein</fullName>
    </recommendedName>
</protein>
<dbReference type="PROSITE" id="PS50158">
    <property type="entry name" value="ZF_CCHC"/>
    <property type="match status" value="1"/>
</dbReference>
<evidence type="ECO:0000259" key="3">
    <source>
        <dbReference type="PROSITE" id="PS50158"/>
    </source>
</evidence>
<feature type="compositionally biased region" description="Basic and acidic residues" evidence="2">
    <location>
        <begin position="83"/>
        <end position="98"/>
    </location>
</feature>
<feature type="compositionally biased region" description="Basic and acidic residues" evidence="2">
    <location>
        <begin position="108"/>
        <end position="126"/>
    </location>
</feature>
<sequence>MVKECLKDFRGVTIRGRKMKCKKSLVVERIKREMPKRLKKVLKSTSTPLRLDKAVDLIREEDEDFQESRRVEESWTRVSNNRPRREIPRREYRERVEYRPQASKPKWTPREDRGQKKEYRAQEYRGQKDRKDKRRCYQCKEIGHIARFCPYIRRSGGYRDRGEPWKLIWEN</sequence>
<keyword evidence="1" id="KW-0862">Zinc</keyword>
<dbReference type="Pfam" id="PF00098">
    <property type="entry name" value="zf-CCHC"/>
    <property type="match status" value="1"/>
</dbReference>
<dbReference type="Gene3D" id="4.10.60.10">
    <property type="entry name" value="Zinc finger, CCHC-type"/>
    <property type="match status" value="1"/>
</dbReference>
<gene>
    <name evidence="4" type="ORF">AAG570_007799</name>
</gene>
<dbReference type="GO" id="GO:0008270">
    <property type="term" value="F:zinc ion binding"/>
    <property type="evidence" value="ECO:0007669"/>
    <property type="project" value="UniProtKB-KW"/>
</dbReference>